<evidence type="ECO:0000313" key="2">
    <source>
        <dbReference type="Proteomes" id="UP001190465"/>
    </source>
</evidence>
<organism evidence="1 2">
    <name type="scientific">[Mycobacterium] burgundiense</name>
    <dbReference type="NCBI Taxonomy" id="3064286"/>
    <lineage>
        <taxon>Bacteria</taxon>
        <taxon>Bacillati</taxon>
        <taxon>Actinomycetota</taxon>
        <taxon>Actinomycetes</taxon>
        <taxon>Mycobacteriales</taxon>
        <taxon>Mycobacteriaceae</taxon>
        <taxon>Mycolicibacterium</taxon>
    </lineage>
</organism>
<evidence type="ECO:0000313" key="1">
    <source>
        <dbReference type="EMBL" id="CAJ1501199.1"/>
    </source>
</evidence>
<sequence>MRWEVEHLLASEKPPQLVVYASAPTPADDPLAEIRALSKQFKHRLSTLVRQSLSGQLAVARIDQIARDARTLDEAEAAVGGSGAADVRLMSILGSDDSVQMALAVLDGSKDDTIDRENVWTDVAKMLGDSFGGVPSGARDELRSSFAQQILLSEVAQAAGGLTADLSSVWAPPTADQRRRADALLQTWRYAPKWRATYRDLAIHIDQQLDLKSVLVWSDGLNGCFTTPSIESLCMTEVARQLEAGDFDAASVLAEQRLVAGNPWRDERPGQSSTRWSDQWRAVRAVTGLHRSLQHHTVPSGALPAILDWYVSTAHSVDHAHRHLELARGALASHGILEQHIAKVRVAYEQWVDTVARAVTLNLCQNGLSGVTQIPQGEIHDRFVKNADGPTAYIWVDALRYELGVELVEAIQSDISEHVSLYAATAGAPTITKVGMTNLLPAAAERLSVEIDDGRLSIAIGEREVSTVEHRIERLRAAHGPVANLDLGSVSQQGETELKRAVKNANLVLVRSQEIDAAGESGLLNTAWPQFEATKQDLANAVAKLGQAGIRRVVITADHGFVALSQSVGDPRTIDAPIGGDGELHRRCWVGKGGTTADGTARIALAELGIRSDLDIIVPKGLAVFKAGGGKQFFHGGLSAQELITPVIVVDLEPVQQPHKLDISVTIAGGRITTGVFAATVEFLGDLFTDAVTFRVVVRGGTEKESVARVVSGDGYDPESGSVTIAPGRPTVLTFQVVSNLQRNSQIELQVVDARTGRRIAESITPVAASIIVEEEL</sequence>
<accession>A0ABM9LLX2</accession>
<gene>
    <name evidence="1" type="ORF">MU0053_001866</name>
</gene>
<dbReference type="Pfam" id="PF08665">
    <property type="entry name" value="PglZ"/>
    <property type="match status" value="1"/>
</dbReference>
<protein>
    <submittedName>
        <fullName evidence="1">PglZ domain-containing protein</fullName>
    </submittedName>
</protein>
<dbReference type="Proteomes" id="UP001190465">
    <property type="component" value="Chromosome"/>
</dbReference>
<dbReference type="EMBL" id="OY726397">
    <property type="protein sequence ID" value="CAJ1501199.1"/>
    <property type="molecule type" value="Genomic_DNA"/>
</dbReference>
<dbReference type="RefSeq" id="WP_308482061.1">
    <property type="nucleotide sequence ID" value="NZ_OY726397.1"/>
</dbReference>
<keyword evidence="2" id="KW-1185">Reference proteome</keyword>
<proteinExistence type="predicted"/>
<name>A0ABM9LLX2_9MYCO</name>
<reference evidence="1 2" key="1">
    <citation type="submission" date="2023-08" db="EMBL/GenBank/DDBJ databases">
        <authorList>
            <person name="Folkvardsen B D."/>
            <person name="Norman A."/>
        </authorList>
    </citation>
    <scope>NUCLEOTIDE SEQUENCE [LARGE SCALE GENOMIC DNA]</scope>
    <source>
        <strain evidence="1 2">Mu0053</strain>
    </source>
</reference>